<sequence>MVNMWAIAHDPELWPEPDEFRPERFAEEDVSVLGGDLRLAPFGAGRRACPGKTLAARHRPPLARAAAAPLRMGTVRRRRPLVGAPEHVAGNGEASRVQG</sequence>
<evidence type="ECO:0000256" key="7">
    <source>
        <dbReference type="ARBA" id="ARBA00023002"/>
    </source>
</evidence>
<dbReference type="PRINTS" id="PR00463">
    <property type="entry name" value="EP450I"/>
</dbReference>
<evidence type="ECO:0000313" key="13">
    <source>
        <dbReference type="EMBL" id="EEE59259.1"/>
    </source>
</evidence>
<dbReference type="SUPFAM" id="SSF48264">
    <property type="entry name" value="Cytochrome P450"/>
    <property type="match status" value="1"/>
</dbReference>
<keyword evidence="6" id="KW-1133">Transmembrane helix</keyword>
<evidence type="ECO:0000256" key="6">
    <source>
        <dbReference type="ARBA" id="ARBA00022989"/>
    </source>
</evidence>
<name>B9F911_ORYSJ</name>
<dbReference type="AlphaFoldDB" id="B9F911"/>
<dbReference type="InterPro" id="IPR051996">
    <property type="entry name" value="Cytochrome_P450_78A"/>
</dbReference>
<dbReference type="InterPro" id="IPR036396">
    <property type="entry name" value="Cyt_P450_sf"/>
</dbReference>
<keyword evidence="5 10" id="KW-0479">Metal-binding</keyword>
<dbReference type="Proteomes" id="UP000007752">
    <property type="component" value="Chromosome 3"/>
</dbReference>
<protein>
    <submittedName>
        <fullName evidence="13">Uncharacterized protein</fullName>
    </submittedName>
</protein>
<feature type="region of interest" description="Disordered" evidence="12">
    <location>
        <begin position="80"/>
        <end position="99"/>
    </location>
</feature>
<dbReference type="GO" id="GO:0004497">
    <property type="term" value="F:monooxygenase activity"/>
    <property type="evidence" value="ECO:0007669"/>
    <property type="project" value="UniProtKB-KW"/>
</dbReference>
<dbReference type="EMBL" id="CM000140">
    <property type="protein sequence ID" value="EEE59259.1"/>
    <property type="molecule type" value="Genomic_DNA"/>
</dbReference>
<proteinExistence type="inferred from homology"/>
<keyword evidence="3 10" id="KW-0349">Heme</keyword>
<evidence type="ECO:0000256" key="11">
    <source>
        <dbReference type="RuleBase" id="RU000461"/>
    </source>
</evidence>
<dbReference type="InterPro" id="IPR017972">
    <property type="entry name" value="Cyt_P450_CS"/>
</dbReference>
<reference evidence="13" key="1">
    <citation type="journal article" date="2005" name="PLoS Biol.">
        <title>The genomes of Oryza sativa: a history of duplications.</title>
        <authorList>
            <person name="Yu J."/>
            <person name="Wang J."/>
            <person name="Lin W."/>
            <person name="Li S."/>
            <person name="Li H."/>
            <person name="Zhou J."/>
            <person name="Ni P."/>
            <person name="Dong W."/>
            <person name="Hu S."/>
            <person name="Zeng C."/>
            <person name="Zhang J."/>
            <person name="Zhang Y."/>
            <person name="Li R."/>
            <person name="Xu Z."/>
            <person name="Li S."/>
            <person name="Li X."/>
            <person name="Zheng H."/>
            <person name="Cong L."/>
            <person name="Lin L."/>
            <person name="Yin J."/>
            <person name="Geng J."/>
            <person name="Li G."/>
            <person name="Shi J."/>
            <person name="Liu J."/>
            <person name="Lv H."/>
            <person name="Li J."/>
            <person name="Wang J."/>
            <person name="Deng Y."/>
            <person name="Ran L."/>
            <person name="Shi X."/>
            <person name="Wang X."/>
            <person name="Wu Q."/>
            <person name="Li C."/>
            <person name="Ren X."/>
            <person name="Wang J."/>
            <person name="Wang X."/>
            <person name="Li D."/>
            <person name="Liu D."/>
            <person name="Zhang X."/>
            <person name="Ji Z."/>
            <person name="Zhao W."/>
            <person name="Sun Y."/>
            <person name="Zhang Z."/>
            <person name="Bao J."/>
            <person name="Han Y."/>
            <person name="Dong L."/>
            <person name="Ji J."/>
            <person name="Chen P."/>
            <person name="Wu S."/>
            <person name="Liu J."/>
            <person name="Xiao Y."/>
            <person name="Bu D."/>
            <person name="Tan J."/>
            <person name="Yang L."/>
            <person name="Ye C."/>
            <person name="Zhang J."/>
            <person name="Xu J."/>
            <person name="Zhou Y."/>
            <person name="Yu Y."/>
            <person name="Zhang B."/>
            <person name="Zhuang S."/>
            <person name="Wei H."/>
            <person name="Liu B."/>
            <person name="Lei M."/>
            <person name="Yu H."/>
            <person name="Li Y."/>
            <person name="Xu H."/>
            <person name="Wei S."/>
            <person name="He X."/>
            <person name="Fang L."/>
            <person name="Zhang Z."/>
            <person name="Zhang Y."/>
            <person name="Huang X."/>
            <person name="Su Z."/>
            <person name="Tong W."/>
            <person name="Li J."/>
            <person name="Tong Z."/>
            <person name="Li S."/>
            <person name="Ye J."/>
            <person name="Wang L."/>
            <person name="Fang L."/>
            <person name="Lei T."/>
            <person name="Chen C."/>
            <person name="Chen H."/>
            <person name="Xu Z."/>
            <person name="Li H."/>
            <person name="Huang H."/>
            <person name="Zhang F."/>
            <person name="Xu H."/>
            <person name="Li N."/>
            <person name="Zhao C."/>
            <person name="Li S."/>
            <person name="Dong L."/>
            <person name="Huang Y."/>
            <person name="Li L."/>
            <person name="Xi Y."/>
            <person name="Qi Q."/>
            <person name="Li W."/>
            <person name="Zhang B."/>
            <person name="Hu W."/>
            <person name="Zhang Y."/>
            <person name="Tian X."/>
            <person name="Jiao Y."/>
            <person name="Liang X."/>
            <person name="Jin J."/>
            <person name="Gao L."/>
            <person name="Zheng W."/>
            <person name="Hao B."/>
            <person name="Liu S."/>
            <person name="Wang W."/>
            <person name="Yuan L."/>
            <person name="Cao M."/>
            <person name="McDermott J."/>
            <person name="Samudrala R."/>
            <person name="Wang J."/>
            <person name="Wong G.K."/>
            <person name="Yang H."/>
        </authorList>
    </citation>
    <scope>NUCLEOTIDE SEQUENCE [LARGE SCALE GENOMIC DNA]</scope>
</reference>
<dbReference type="PANTHER" id="PTHR47946">
    <property type="entry name" value="CYTOCHROME P450 78A7-RELATED"/>
    <property type="match status" value="1"/>
</dbReference>
<evidence type="ECO:0000256" key="3">
    <source>
        <dbReference type="ARBA" id="ARBA00022617"/>
    </source>
</evidence>
<evidence type="ECO:0000256" key="4">
    <source>
        <dbReference type="ARBA" id="ARBA00022692"/>
    </source>
</evidence>
<keyword evidence="4" id="KW-0812">Transmembrane</keyword>
<organism evidence="13">
    <name type="scientific">Oryza sativa subsp. japonica</name>
    <name type="common">Rice</name>
    <dbReference type="NCBI Taxonomy" id="39947"/>
    <lineage>
        <taxon>Eukaryota</taxon>
        <taxon>Viridiplantae</taxon>
        <taxon>Streptophyta</taxon>
        <taxon>Embryophyta</taxon>
        <taxon>Tracheophyta</taxon>
        <taxon>Spermatophyta</taxon>
        <taxon>Magnoliopsida</taxon>
        <taxon>Liliopsida</taxon>
        <taxon>Poales</taxon>
        <taxon>Poaceae</taxon>
        <taxon>BOP clade</taxon>
        <taxon>Oryzoideae</taxon>
        <taxon>Oryzeae</taxon>
        <taxon>Oryzinae</taxon>
        <taxon>Oryza</taxon>
        <taxon>Oryza sativa</taxon>
    </lineage>
</organism>
<evidence type="ECO:0000256" key="2">
    <source>
        <dbReference type="ARBA" id="ARBA00010617"/>
    </source>
</evidence>
<gene>
    <name evidence="13" type="ORF">OsJ_11275</name>
</gene>
<evidence type="ECO:0000256" key="10">
    <source>
        <dbReference type="PIRSR" id="PIRSR602401-1"/>
    </source>
</evidence>
<evidence type="ECO:0000256" key="5">
    <source>
        <dbReference type="ARBA" id="ARBA00022723"/>
    </source>
</evidence>
<dbReference type="GO" id="GO:0005506">
    <property type="term" value="F:iron ion binding"/>
    <property type="evidence" value="ECO:0007669"/>
    <property type="project" value="InterPro"/>
</dbReference>
<feature type="binding site" description="axial binding residue" evidence="10">
    <location>
        <position position="49"/>
    </location>
    <ligand>
        <name>heme</name>
        <dbReference type="ChEBI" id="CHEBI:30413"/>
    </ligand>
    <ligandPart>
        <name>Fe</name>
        <dbReference type="ChEBI" id="CHEBI:18248"/>
    </ligandPart>
</feature>
<keyword evidence="6" id="KW-0472">Membrane</keyword>
<keyword evidence="9 11" id="KW-0503">Monooxygenase</keyword>
<dbReference type="Gene3D" id="1.10.630.10">
    <property type="entry name" value="Cytochrome P450"/>
    <property type="match status" value="1"/>
</dbReference>
<dbReference type="GO" id="GO:0020037">
    <property type="term" value="F:heme binding"/>
    <property type="evidence" value="ECO:0007669"/>
    <property type="project" value="InterPro"/>
</dbReference>
<evidence type="ECO:0000256" key="9">
    <source>
        <dbReference type="ARBA" id="ARBA00023033"/>
    </source>
</evidence>
<reference evidence="13" key="2">
    <citation type="submission" date="2008-12" db="EMBL/GenBank/DDBJ databases">
        <title>Improved gene annotation of the rice (Oryza sativa) genomes.</title>
        <authorList>
            <person name="Wang J."/>
            <person name="Li R."/>
            <person name="Fan W."/>
            <person name="Huang Q."/>
            <person name="Zhang J."/>
            <person name="Zhou Y."/>
            <person name="Hu Y."/>
            <person name="Zi S."/>
            <person name="Li J."/>
            <person name="Ni P."/>
            <person name="Zheng H."/>
            <person name="Zhang Y."/>
            <person name="Zhao M."/>
            <person name="Hao Q."/>
            <person name="McDermott J."/>
            <person name="Samudrala R."/>
            <person name="Kristiansen K."/>
            <person name="Wong G.K.-S."/>
        </authorList>
    </citation>
    <scope>NUCLEOTIDE SEQUENCE</scope>
</reference>
<keyword evidence="7 11" id="KW-0560">Oxidoreductase</keyword>
<evidence type="ECO:0000256" key="8">
    <source>
        <dbReference type="ARBA" id="ARBA00023004"/>
    </source>
</evidence>
<keyword evidence="8 10" id="KW-0408">Iron</keyword>
<comment type="similarity">
    <text evidence="2 11">Belongs to the cytochrome P450 family.</text>
</comment>
<dbReference type="PANTHER" id="PTHR47946:SF18">
    <property type="entry name" value="OS03G0603100 PROTEIN"/>
    <property type="match status" value="1"/>
</dbReference>
<dbReference type="InterPro" id="IPR001128">
    <property type="entry name" value="Cyt_P450"/>
</dbReference>
<dbReference type="InterPro" id="IPR002401">
    <property type="entry name" value="Cyt_P450_E_grp-I"/>
</dbReference>
<evidence type="ECO:0000256" key="12">
    <source>
        <dbReference type="SAM" id="MobiDB-lite"/>
    </source>
</evidence>
<dbReference type="Pfam" id="PF00067">
    <property type="entry name" value="p450"/>
    <property type="match status" value="1"/>
</dbReference>
<dbReference type="PROSITE" id="PS00086">
    <property type="entry name" value="CYTOCHROME_P450"/>
    <property type="match status" value="1"/>
</dbReference>
<accession>B9F911</accession>
<evidence type="ECO:0000256" key="1">
    <source>
        <dbReference type="ARBA" id="ARBA00001971"/>
    </source>
</evidence>
<comment type="cofactor">
    <cofactor evidence="1 10">
        <name>heme</name>
        <dbReference type="ChEBI" id="CHEBI:30413"/>
    </cofactor>
</comment>
<dbReference type="GO" id="GO:0016705">
    <property type="term" value="F:oxidoreductase activity, acting on paired donors, with incorporation or reduction of molecular oxygen"/>
    <property type="evidence" value="ECO:0007669"/>
    <property type="project" value="InterPro"/>
</dbReference>